<sequence length="54" mass="5443">MVGEVSIRRASPGDEAALSLVGQATFLETFAGVLDGAAIVGHCAGAHGAARYRD</sequence>
<protein>
    <recommendedName>
        <fullName evidence="3">GNAT family N-acetyltransferase</fullName>
    </recommendedName>
</protein>
<evidence type="ECO:0000313" key="2">
    <source>
        <dbReference type="Proteomes" id="UP001597033"/>
    </source>
</evidence>
<evidence type="ECO:0000313" key="1">
    <source>
        <dbReference type="EMBL" id="MFD1041416.1"/>
    </source>
</evidence>
<gene>
    <name evidence="1" type="ORF">ACFQ2N_03515</name>
</gene>
<keyword evidence="2" id="KW-1185">Reference proteome</keyword>
<reference evidence="2" key="1">
    <citation type="journal article" date="2019" name="Int. J. Syst. Evol. Microbiol.">
        <title>The Global Catalogue of Microorganisms (GCM) 10K type strain sequencing project: providing services to taxonomists for standard genome sequencing and annotation.</title>
        <authorList>
            <consortium name="The Broad Institute Genomics Platform"/>
            <consortium name="The Broad Institute Genome Sequencing Center for Infectious Disease"/>
            <person name="Wu L."/>
            <person name="Ma J."/>
        </authorList>
    </citation>
    <scope>NUCLEOTIDE SEQUENCE [LARGE SCALE GENOMIC DNA]</scope>
    <source>
        <strain evidence="2">CCUG 55854</strain>
    </source>
</reference>
<name>A0ABW3LSQ2_9GAMM</name>
<dbReference type="RefSeq" id="WP_202935653.1">
    <property type="nucleotide sequence ID" value="NZ_JBHTKN010000002.1"/>
</dbReference>
<proteinExistence type="predicted"/>
<organism evidence="1 2">
    <name type="scientific">Pseudoxanthomonas kaohsiungensis</name>
    <dbReference type="NCBI Taxonomy" id="283923"/>
    <lineage>
        <taxon>Bacteria</taxon>
        <taxon>Pseudomonadati</taxon>
        <taxon>Pseudomonadota</taxon>
        <taxon>Gammaproteobacteria</taxon>
        <taxon>Lysobacterales</taxon>
        <taxon>Lysobacteraceae</taxon>
        <taxon>Pseudoxanthomonas</taxon>
    </lineage>
</organism>
<dbReference type="EMBL" id="JBHTKN010000002">
    <property type="protein sequence ID" value="MFD1041416.1"/>
    <property type="molecule type" value="Genomic_DNA"/>
</dbReference>
<dbReference type="Proteomes" id="UP001597033">
    <property type="component" value="Unassembled WGS sequence"/>
</dbReference>
<comment type="caution">
    <text evidence="1">The sequence shown here is derived from an EMBL/GenBank/DDBJ whole genome shotgun (WGS) entry which is preliminary data.</text>
</comment>
<evidence type="ECO:0008006" key="3">
    <source>
        <dbReference type="Google" id="ProtNLM"/>
    </source>
</evidence>
<accession>A0ABW3LSQ2</accession>